<feature type="transmembrane region" description="Helical" evidence="16">
    <location>
        <begin position="85"/>
        <end position="106"/>
    </location>
</feature>
<evidence type="ECO:0000256" key="8">
    <source>
        <dbReference type="ARBA" id="ARBA00022824"/>
    </source>
</evidence>
<keyword evidence="7 14" id="KW-0479">Metal-binding</keyword>
<sequence length="568" mass="64765">MPCNLTTALLTLCEATENLKFVLFSSIVLNSLVYFAIFIGINGSLQNNSLKLKQFLAAILIFFFAKIGLSKLIDDINKSDIELVIQIWYQLNVVISGLCFVFAMPFCLKLLEKENSPEIAVQSVINFFQRSADYLAKYGAFSRCWVFHRLFIPVADWELAQQLLHSESHLETGHELMSDWLGEGVLMCQPEHWPQRHQQLAALSSPDNLLQLTKLFQQQAVQLCQQLEAYAATRQLFDVWQPVSGNVLDLMLATSCGMQPSEQYKQAFTDLIEIYRKRFLSIKSANRFTFWLASPLMRRRQQRLIRILNDENKQMLGKWRQQQLIESQLKSEGITIDRIEPASKLQHQTLLEVLLSGGKLSDTELCAELNTCNYLGYLLCSSTLCFTLVLIARHPAVQQRCLEELRNARSSEDWQLQRLPYLDAVLRESLRLQPPQLIVGRQLSQDFNYTHSLVGNGALPAGAEVYINLYELQRSEPQYGNQAHLFQPERFLAQPPQLLSFGLGPRSCPARELSLSLLKALLAPLLLQFELLPYGDAMRPNLRLALGSRNGFQLALQPREAIETKTID</sequence>
<dbReference type="InterPro" id="IPR002403">
    <property type="entry name" value="Cyt_P450_E_grp-IV"/>
</dbReference>
<dbReference type="GO" id="GO:0016705">
    <property type="term" value="F:oxidoreductase activity, acting on paired donors, with incorporation or reduction of molecular oxygen"/>
    <property type="evidence" value="ECO:0007669"/>
    <property type="project" value="InterPro"/>
</dbReference>
<feature type="transmembrane region" description="Helical" evidence="16">
    <location>
        <begin position="55"/>
        <end position="73"/>
    </location>
</feature>
<keyword evidence="16" id="KW-1133">Transmembrane helix</keyword>
<evidence type="ECO:0000256" key="16">
    <source>
        <dbReference type="SAM" id="Phobius"/>
    </source>
</evidence>
<evidence type="ECO:0000256" key="15">
    <source>
        <dbReference type="RuleBase" id="RU000461"/>
    </source>
</evidence>
<proteinExistence type="inferred from homology"/>
<evidence type="ECO:0000256" key="5">
    <source>
        <dbReference type="ARBA" id="ARBA00010617"/>
    </source>
</evidence>
<dbReference type="InterPro" id="IPR050196">
    <property type="entry name" value="Cytochrome_P450_Monoox"/>
</dbReference>
<evidence type="ECO:0000256" key="14">
    <source>
        <dbReference type="PIRSR" id="PIRSR602403-1"/>
    </source>
</evidence>
<dbReference type="AlphaFoldDB" id="A0A0Q9WI01"/>
<keyword evidence="16" id="KW-0812">Transmembrane</keyword>
<keyword evidence="18" id="KW-1185">Reference proteome</keyword>
<evidence type="ECO:0000256" key="11">
    <source>
        <dbReference type="ARBA" id="ARBA00023004"/>
    </source>
</evidence>
<name>A0A0Q9WI01_DROVI</name>
<evidence type="ECO:0000313" key="18">
    <source>
        <dbReference type="Proteomes" id="UP000008792"/>
    </source>
</evidence>
<dbReference type="Proteomes" id="UP000008792">
    <property type="component" value="Unassembled WGS sequence"/>
</dbReference>
<dbReference type="GO" id="GO:0020037">
    <property type="term" value="F:heme binding"/>
    <property type="evidence" value="ECO:0007669"/>
    <property type="project" value="InterPro"/>
</dbReference>
<comment type="subcellular location">
    <subcellularLocation>
        <location evidence="4">Endoplasmic reticulum membrane</location>
        <topology evidence="4">Peripheral membrane protein</topology>
    </subcellularLocation>
    <subcellularLocation>
        <location evidence="3">Microsome membrane</location>
        <topology evidence="3">Peripheral membrane protein</topology>
    </subcellularLocation>
</comment>
<evidence type="ECO:0000256" key="1">
    <source>
        <dbReference type="ARBA" id="ARBA00001971"/>
    </source>
</evidence>
<dbReference type="GO" id="GO:0004497">
    <property type="term" value="F:monooxygenase activity"/>
    <property type="evidence" value="ECO:0007669"/>
    <property type="project" value="UniProtKB-KW"/>
</dbReference>
<gene>
    <name evidence="17" type="primary">Dvir\GJ13009</name>
    <name evidence="17" type="ORF">Dvir_GJ13009</name>
</gene>
<keyword evidence="12 15" id="KW-0503">Monooxygenase</keyword>
<organism evidence="17 18">
    <name type="scientific">Drosophila virilis</name>
    <name type="common">Fruit fly</name>
    <dbReference type="NCBI Taxonomy" id="7244"/>
    <lineage>
        <taxon>Eukaryota</taxon>
        <taxon>Metazoa</taxon>
        <taxon>Ecdysozoa</taxon>
        <taxon>Arthropoda</taxon>
        <taxon>Hexapoda</taxon>
        <taxon>Insecta</taxon>
        <taxon>Pterygota</taxon>
        <taxon>Neoptera</taxon>
        <taxon>Endopterygota</taxon>
        <taxon>Diptera</taxon>
        <taxon>Brachycera</taxon>
        <taxon>Muscomorpha</taxon>
        <taxon>Ephydroidea</taxon>
        <taxon>Drosophilidae</taxon>
        <taxon>Drosophila</taxon>
    </lineage>
</organism>
<evidence type="ECO:0000256" key="10">
    <source>
        <dbReference type="ARBA" id="ARBA00023002"/>
    </source>
</evidence>
<protein>
    <submittedName>
        <fullName evidence="17">Uncharacterized protein, isoform B</fullName>
        <ecNumber evidence="17">1.14.-.-</ecNumber>
    </submittedName>
</protein>
<keyword evidence="6 14" id="KW-0349">Heme</keyword>
<dbReference type="InParanoid" id="A0A0Q9WI01"/>
<dbReference type="PROSITE" id="PS00086">
    <property type="entry name" value="CYTOCHROME_P450"/>
    <property type="match status" value="1"/>
</dbReference>
<keyword evidence="13 16" id="KW-0472">Membrane</keyword>
<dbReference type="SMR" id="A0A0Q9WI01"/>
<evidence type="ECO:0000256" key="7">
    <source>
        <dbReference type="ARBA" id="ARBA00022723"/>
    </source>
</evidence>
<dbReference type="GO" id="GO:0005506">
    <property type="term" value="F:iron ion binding"/>
    <property type="evidence" value="ECO:0007669"/>
    <property type="project" value="InterPro"/>
</dbReference>
<keyword evidence="10 15" id="KW-0560">Oxidoreductase</keyword>
<evidence type="ECO:0000256" key="4">
    <source>
        <dbReference type="ARBA" id="ARBA00004406"/>
    </source>
</evidence>
<comment type="cofactor">
    <cofactor evidence="1 14">
        <name>heme</name>
        <dbReference type="ChEBI" id="CHEBI:30413"/>
    </cofactor>
</comment>
<dbReference type="FunCoup" id="A0A0Q9WI01">
    <property type="interactions" value="2"/>
</dbReference>
<keyword evidence="11 14" id="KW-0408">Iron</keyword>
<feature type="transmembrane region" description="Helical" evidence="16">
    <location>
        <begin position="21"/>
        <end position="43"/>
    </location>
</feature>
<evidence type="ECO:0000256" key="3">
    <source>
        <dbReference type="ARBA" id="ARBA00004174"/>
    </source>
</evidence>
<dbReference type="Pfam" id="PF00067">
    <property type="entry name" value="p450"/>
    <property type="match status" value="1"/>
</dbReference>
<evidence type="ECO:0000256" key="13">
    <source>
        <dbReference type="ARBA" id="ARBA00023136"/>
    </source>
</evidence>
<dbReference type="InterPro" id="IPR001128">
    <property type="entry name" value="Cyt_P450"/>
</dbReference>
<dbReference type="SUPFAM" id="SSF48264">
    <property type="entry name" value="Cytochrome P450"/>
    <property type="match status" value="1"/>
</dbReference>
<keyword evidence="8" id="KW-0256">Endoplasmic reticulum</keyword>
<reference evidence="17 18" key="1">
    <citation type="journal article" date="2007" name="Nature">
        <title>Evolution of genes and genomes on the Drosophila phylogeny.</title>
        <authorList>
            <consortium name="Drosophila 12 Genomes Consortium"/>
            <person name="Clark A.G."/>
            <person name="Eisen M.B."/>
            <person name="Smith D.R."/>
            <person name="Bergman C.M."/>
            <person name="Oliver B."/>
            <person name="Markow T.A."/>
            <person name="Kaufman T.C."/>
            <person name="Kellis M."/>
            <person name="Gelbart W."/>
            <person name="Iyer V.N."/>
            <person name="Pollard D.A."/>
            <person name="Sackton T.B."/>
            <person name="Larracuente A.M."/>
            <person name="Singh N.D."/>
            <person name="Abad J.P."/>
            <person name="Abt D.N."/>
            <person name="Adryan B."/>
            <person name="Aguade M."/>
            <person name="Akashi H."/>
            <person name="Anderson W.W."/>
            <person name="Aquadro C.F."/>
            <person name="Ardell D.H."/>
            <person name="Arguello R."/>
            <person name="Artieri C.G."/>
            <person name="Barbash D.A."/>
            <person name="Barker D."/>
            <person name="Barsanti P."/>
            <person name="Batterham P."/>
            <person name="Batzoglou S."/>
            <person name="Begun D."/>
            <person name="Bhutkar A."/>
            <person name="Blanco E."/>
            <person name="Bosak S.A."/>
            <person name="Bradley R.K."/>
            <person name="Brand A.D."/>
            <person name="Brent M.R."/>
            <person name="Brooks A.N."/>
            <person name="Brown R.H."/>
            <person name="Butlin R.K."/>
            <person name="Caggese C."/>
            <person name="Calvi B.R."/>
            <person name="Bernardo de Carvalho A."/>
            <person name="Caspi A."/>
            <person name="Castrezana S."/>
            <person name="Celniker S.E."/>
            <person name="Chang J.L."/>
            <person name="Chapple C."/>
            <person name="Chatterji S."/>
            <person name="Chinwalla A."/>
            <person name="Civetta A."/>
            <person name="Clifton S.W."/>
            <person name="Comeron J.M."/>
            <person name="Costello J.C."/>
            <person name="Coyne J.A."/>
            <person name="Daub J."/>
            <person name="David R.G."/>
            <person name="Delcher A.L."/>
            <person name="Delehaunty K."/>
            <person name="Do C.B."/>
            <person name="Ebling H."/>
            <person name="Edwards K."/>
            <person name="Eickbush T."/>
            <person name="Evans J.D."/>
            <person name="Filipski A."/>
            <person name="Findeiss S."/>
            <person name="Freyhult E."/>
            <person name="Fulton L."/>
            <person name="Fulton R."/>
            <person name="Garcia A.C."/>
            <person name="Gardiner A."/>
            <person name="Garfield D.A."/>
            <person name="Garvin B.E."/>
            <person name="Gibson G."/>
            <person name="Gilbert D."/>
            <person name="Gnerre S."/>
            <person name="Godfrey J."/>
            <person name="Good R."/>
            <person name="Gotea V."/>
            <person name="Gravely B."/>
            <person name="Greenberg A.J."/>
            <person name="Griffiths-Jones S."/>
            <person name="Gross S."/>
            <person name="Guigo R."/>
            <person name="Gustafson E.A."/>
            <person name="Haerty W."/>
            <person name="Hahn M.W."/>
            <person name="Halligan D.L."/>
            <person name="Halpern A.L."/>
            <person name="Halter G.M."/>
            <person name="Han M.V."/>
            <person name="Heger A."/>
            <person name="Hillier L."/>
            <person name="Hinrichs A.S."/>
            <person name="Holmes I."/>
            <person name="Hoskins R.A."/>
            <person name="Hubisz M.J."/>
            <person name="Hultmark D."/>
            <person name="Huntley M.A."/>
            <person name="Jaffe D.B."/>
            <person name="Jagadeeshan S."/>
            <person name="Jeck W.R."/>
            <person name="Johnson J."/>
            <person name="Jones C.D."/>
            <person name="Jordan W.C."/>
            <person name="Karpen G.H."/>
            <person name="Kataoka E."/>
            <person name="Keightley P.D."/>
            <person name="Kheradpour P."/>
            <person name="Kirkness E.F."/>
            <person name="Koerich L.B."/>
            <person name="Kristiansen K."/>
            <person name="Kudrna D."/>
            <person name="Kulathinal R.J."/>
            <person name="Kumar S."/>
            <person name="Kwok R."/>
            <person name="Lander E."/>
            <person name="Langley C.H."/>
            <person name="Lapoint R."/>
            <person name="Lazzaro B.P."/>
            <person name="Lee S.J."/>
            <person name="Levesque L."/>
            <person name="Li R."/>
            <person name="Lin C.F."/>
            <person name="Lin M.F."/>
            <person name="Lindblad-Toh K."/>
            <person name="Llopart A."/>
            <person name="Long M."/>
            <person name="Low L."/>
            <person name="Lozovsky E."/>
            <person name="Lu J."/>
            <person name="Luo M."/>
            <person name="Machado C.A."/>
            <person name="Makalowski W."/>
            <person name="Marzo M."/>
            <person name="Matsuda M."/>
            <person name="Matzkin L."/>
            <person name="McAllister B."/>
            <person name="McBride C.S."/>
            <person name="McKernan B."/>
            <person name="McKernan K."/>
            <person name="Mendez-Lago M."/>
            <person name="Minx P."/>
            <person name="Mollenhauer M.U."/>
            <person name="Montooth K."/>
            <person name="Mount S.M."/>
            <person name="Mu X."/>
            <person name="Myers E."/>
            <person name="Negre B."/>
            <person name="Newfeld S."/>
            <person name="Nielsen R."/>
            <person name="Noor M.A."/>
            <person name="O'Grady P."/>
            <person name="Pachter L."/>
            <person name="Papaceit M."/>
            <person name="Parisi M.J."/>
            <person name="Parisi M."/>
            <person name="Parts L."/>
            <person name="Pedersen J.S."/>
            <person name="Pesole G."/>
            <person name="Phillippy A.M."/>
            <person name="Ponting C.P."/>
            <person name="Pop M."/>
            <person name="Porcelli D."/>
            <person name="Powell J.R."/>
            <person name="Prohaska S."/>
            <person name="Pruitt K."/>
            <person name="Puig M."/>
            <person name="Quesneville H."/>
            <person name="Ram K.R."/>
            <person name="Rand D."/>
            <person name="Rasmussen M.D."/>
            <person name="Reed L.K."/>
            <person name="Reenan R."/>
            <person name="Reily A."/>
            <person name="Remington K.A."/>
            <person name="Rieger T.T."/>
            <person name="Ritchie M.G."/>
            <person name="Robin C."/>
            <person name="Rogers Y.H."/>
            <person name="Rohde C."/>
            <person name="Rozas J."/>
            <person name="Rubenfield M.J."/>
            <person name="Ruiz A."/>
            <person name="Russo S."/>
            <person name="Salzberg S.L."/>
            <person name="Sanchez-Gracia A."/>
            <person name="Saranga D.J."/>
            <person name="Sato H."/>
            <person name="Schaeffer S.W."/>
            <person name="Schatz M.C."/>
            <person name="Schlenke T."/>
            <person name="Schwartz R."/>
            <person name="Segarra C."/>
            <person name="Singh R.S."/>
            <person name="Sirot L."/>
            <person name="Sirota M."/>
            <person name="Sisneros N.B."/>
            <person name="Smith C.D."/>
            <person name="Smith T.F."/>
            <person name="Spieth J."/>
            <person name="Stage D.E."/>
            <person name="Stark A."/>
            <person name="Stephan W."/>
            <person name="Strausberg R.L."/>
            <person name="Strempel S."/>
            <person name="Sturgill D."/>
            <person name="Sutton G."/>
            <person name="Sutton G.G."/>
            <person name="Tao W."/>
            <person name="Teichmann S."/>
            <person name="Tobari Y.N."/>
            <person name="Tomimura Y."/>
            <person name="Tsolas J.M."/>
            <person name="Valente V.L."/>
            <person name="Venter E."/>
            <person name="Venter J.C."/>
            <person name="Vicario S."/>
            <person name="Vieira F.G."/>
            <person name="Vilella A.J."/>
            <person name="Villasante A."/>
            <person name="Walenz B."/>
            <person name="Wang J."/>
            <person name="Wasserman M."/>
            <person name="Watts T."/>
            <person name="Wilson D."/>
            <person name="Wilson R.K."/>
            <person name="Wing R.A."/>
            <person name="Wolfner M.F."/>
            <person name="Wong A."/>
            <person name="Wong G.K."/>
            <person name="Wu C.I."/>
            <person name="Wu G."/>
            <person name="Yamamoto D."/>
            <person name="Yang H.P."/>
            <person name="Yang S.P."/>
            <person name="Yorke J.A."/>
            <person name="Yoshida K."/>
            <person name="Zdobnov E."/>
            <person name="Zhang P."/>
            <person name="Zhang Y."/>
            <person name="Zimin A.V."/>
            <person name="Baldwin J."/>
            <person name="Abdouelleil A."/>
            <person name="Abdulkadir J."/>
            <person name="Abebe A."/>
            <person name="Abera B."/>
            <person name="Abreu J."/>
            <person name="Acer S.C."/>
            <person name="Aftuck L."/>
            <person name="Alexander A."/>
            <person name="An P."/>
            <person name="Anderson E."/>
            <person name="Anderson S."/>
            <person name="Arachi H."/>
            <person name="Azer M."/>
            <person name="Bachantsang P."/>
            <person name="Barry A."/>
            <person name="Bayul T."/>
            <person name="Berlin A."/>
            <person name="Bessette D."/>
            <person name="Bloom T."/>
            <person name="Blye J."/>
            <person name="Boguslavskiy L."/>
            <person name="Bonnet C."/>
            <person name="Boukhgalter B."/>
            <person name="Bourzgui I."/>
            <person name="Brown A."/>
            <person name="Cahill P."/>
            <person name="Channer S."/>
            <person name="Cheshatsang Y."/>
            <person name="Chuda L."/>
            <person name="Citroen M."/>
            <person name="Collymore A."/>
            <person name="Cooke P."/>
            <person name="Costello M."/>
            <person name="D'Aco K."/>
            <person name="Daza R."/>
            <person name="De Haan G."/>
            <person name="DeGray S."/>
            <person name="DeMaso C."/>
            <person name="Dhargay N."/>
            <person name="Dooley K."/>
            <person name="Dooley E."/>
            <person name="Doricent M."/>
            <person name="Dorje P."/>
            <person name="Dorjee K."/>
            <person name="Dupes A."/>
            <person name="Elong R."/>
            <person name="Falk J."/>
            <person name="Farina A."/>
            <person name="Faro S."/>
            <person name="Ferguson D."/>
            <person name="Fisher S."/>
            <person name="Foley C.D."/>
            <person name="Franke A."/>
            <person name="Friedrich D."/>
            <person name="Gadbois L."/>
            <person name="Gearin G."/>
            <person name="Gearin C.R."/>
            <person name="Giannoukos G."/>
            <person name="Goode T."/>
            <person name="Graham J."/>
            <person name="Grandbois E."/>
            <person name="Grewal S."/>
            <person name="Gyaltsen K."/>
            <person name="Hafez N."/>
            <person name="Hagos B."/>
            <person name="Hall J."/>
            <person name="Henson C."/>
            <person name="Hollinger A."/>
            <person name="Honan T."/>
            <person name="Huard M.D."/>
            <person name="Hughes L."/>
            <person name="Hurhula B."/>
            <person name="Husby M.E."/>
            <person name="Kamat A."/>
            <person name="Kanga B."/>
            <person name="Kashin S."/>
            <person name="Khazanovich D."/>
            <person name="Kisner P."/>
            <person name="Lance K."/>
            <person name="Lara M."/>
            <person name="Lee W."/>
            <person name="Lennon N."/>
            <person name="Letendre F."/>
            <person name="LeVine R."/>
            <person name="Lipovsky A."/>
            <person name="Liu X."/>
            <person name="Liu J."/>
            <person name="Liu S."/>
            <person name="Lokyitsang T."/>
            <person name="Lokyitsang Y."/>
            <person name="Lubonja R."/>
            <person name="Lui A."/>
            <person name="MacDonald P."/>
            <person name="Magnisalis V."/>
            <person name="Maru K."/>
            <person name="Matthews C."/>
            <person name="McCusker W."/>
            <person name="McDonough S."/>
            <person name="Mehta T."/>
            <person name="Meldrim J."/>
            <person name="Meneus L."/>
            <person name="Mihai O."/>
            <person name="Mihalev A."/>
            <person name="Mihova T."/>
            <person name="Mittelman R."/>
            <person name="Mlenga V."/>
            <person name="Montmayeur A."/>
            <person name="Mulrain L."/>
            <person name="Navidi A."/>
            <person name="Naylor J."/>
            <person name="Negash T."/>
            <person name="Nguyen T."/>
            <person name="Nguyen N."/>
            <person name="Nicol R."/>
            <person name="Norbu C."/>
            <person name="Norbu N."/>
            <person name="Novod N."/>
            <person name="O'Neill B."/>
            <person name="Osman S."/>
            <person name="Markiewicz E."/>
            <person name="Oyono O.L."/>
            <person name="Patti C."/>
            <person name="Phunkhang P."/>
            <person name="Pierre F."/>
            <person name="Priest M."/>
            <person name="Raghuraman S."/>
            <person name="Rege F."/>
            <person name="Reyes R."/>
            <person name="Rise C."/>
            <person name="Rogov P."/>
            <person name="Ross K."/>
            <person name="Ryan E."/>
            <person name="Settipalli S."/>
            <person name="Shea T."/>
            <person name="Sherpa N."/>
            <person name="Shi L."/>
            <person name="Shih D."/>
            <person name="Sparrow T."/>
            <person name="Spaulding J."/>
            <person name="Stalker J."/>
            <person name="Stange-Thomann N."/>
            <person name="Stavropoulos S."/>
            <person name="Stone C."/>
            <person name="Strader C."/>
            <person name="Tesfaye S."/>
            <person name="Thomson T."/>
            <person name="Thoulutsang Y."/>
            <person name="Thoulutsang D."/>
            <person name="Topham K."/>
            <person name="Topping I."/>
            <person name="Tsamla T."/>
            <person name="Vassiliev H."/>
            <person name="Vo A."/>
            <person name="Wangchuk T."/>
            <person name="Wangdi T."/>
            <person name="Weiand M."/>
            <person name="Wilkinson J."/>
            <person name="Wilson A."/>
            <person name="Yadav S."/>
            <person name="Young G."/>
            <person name="Yu Q."/>
            <person name="Zembek L."/>
            <person name="Zhong D."/>
            <person name="Zimmer A."/>
            <person name="Zwirko Z."/>
            <person name="Jaffe D.B."/>
            <person name="Alvarez P."/>
            <person name="Brockman W."/>
            <person name="Butler J."/>
            <person name="Chin C."/>
            <person name="Gnerre S."/>
            <person name="Grabherr M."/>
            <person name="Kleber M."/>
            <person name="Mauceli E."/>
            <person name="MacCallum I."/>
        </authorList>
    </citation>
    <scope>NUCLEOTIDE SEQUENCE [LARGE SCALE GENOMIC DNA]</scope>
    <source>
        <strain evidence="18">Tucson 15010-1051.87</strain>
    </source>
</reference>
<dbReference type="EMBL" id="CH940647">
    <property type="protein sequence ID" value="KRF84122.1"/>
    <property type="molecule type" value="Genomic_DNA"/>
</dbReference>
<evidence type="ECO:0000256" key="9">
    <source>
        <dbReference type="ARBA" id="ARBA00022848"/>
    </source>
</evidence>
<dbReference type="GO" id="GO:0005789">
    <property type="term" value="C:endoplasmic reticulum membrane"/>
    <property type="evidence" value="ECO:0007669"/>
    <property type="project" value="UniProtKB-SubCell"/>
</dbReference>
<feature type="binding site" description="axial binding residue" evidence="14">
    <location>
        <position position="508"/>
    </location>
    <ligand>
        <name>heme</name>
        <dbReference type="ChEBI" id="CHEBI:30413"/>
    </ligand>
    <ligandPart>
        <name>Fe</name>
        <dbReference type="ChEBI" id="CHEBI:18248"/>
    </ligandPart>
</feature>
<dbReference type="InterPro" id="IPR017972">
    <property type="entry name" value="Cyt_P450_CS"/>
</dbReference>
<comment type="similarity">
    <text evidence="5 15">Belongs to the cytochrome P450 family.</text>
</comment>
<accession>A0A0Q9WI01</accession>
<comment type="function">
    <text evidence="2">May be involved in the metabolism of insect hormones and in the breakdown of synthetic insecticides.</text>
</comment>
<evidence type="ECO:0000313" key="17">
    <source>
        <dbReference type="EMBL" id="KRF84122.1"/>
    </source>
</evidence>
<dbReference type="PANTHER" id="PTHR24291">
    <property type="entry name" value="CYTOCHROME P450 FAMILY 4"/>
    <property type="match status" value="1"/>
</dbReference>
<dbReference type="STRING" id="7244.A0A0Q9WI01"/>
<evidence type="ECO:0000256" key="12">
    <source>
        <dbReference type="ARBA" id="ARBA00023033"/>
    </source>
</evidence>
<dbReference type="Gene3D" id="1.10.630.10">
    <property type="entry name" value="Cytochrome P450"/>
    <property type="match status" value="1"/>
</dbReference>
<evidence type="ECO:0000256" key="6">
    <source>
        <dbReference type="ARBA" id="ARBA00022617"/>
    </source>
</evidence>
<dbReference type="EC" id="1.14.-.-" evidence="17"/>
<dbReference type="PANTHER" id="PTHR24291:SF189">
    <property type="entry name" value="CYTOCHROME P450 4C3-RELATED"/>
    <property type="match status" value="1"/>
</dbReference>
<evidence type="ECO:0000256" key="2">
    <source>
        <dbReference type="ARBA" id="ARBA00003690"/>
    </source>
</evidence>
<dbReference type="OrthoDB" id="1470350at2759"/>
<keyword evidence="9" id="KW-0492">Microsome</keyword>
<dbReference type="PRINTS" id="PR00465">
    <property type="entry name" value="EP450IV"/>
</dbReference>
<dbReference type="InterPro" id="IPR036396">
    <property type="entry name" value="Cyt_P450_sf"/>
</dbReference>